<feature type="chain" id="PRO_5018558755" description="SbsA Ig-like domain-containing protein" evidence="4">
    <location>
        <begin position="26"/>
        <end position="346"/>
    </location>
</feature>
<evidence type="ECO:0000256" key="3">
    <source>
        <dbReference type="SAM" id="MobiDB-lite"/>
    </source>
</evidence>
<feature type="region of interest" description="Disordered" evidence="3">
    <location>
        <begin position="32"/>
        <end position="61"/>
    </location>
</feature>
<organism evidence="6 7">
    <name type="scientific">Lysinibacillus antri</name>
    <dbReference type="NCBI Taxonomy" id="2498145"/>
    <lineage>
        <taxon>Bacteria</taxon>
        <taxon>Bacillati</taxon>
        <taxon>Bacillota</taxon>
        <taxon>Bacilli</taxon>
        <taxon>Bacillales</taxon>
        <taxon>Bacillaceae</taxon>
        <taxon>Lysinibacillus</taxon>
    </lineage>
</organism>
<feature type="compositionally biased region" description="Basic and acidic residues" evidence="3">
    <location>
        <begin position="131"/>
        <end position="143"/>
    </location>
</feature>
<keyword evidence="7" id="KW-1185">Reference proteome</keyword>
<feature type="compositionally biased region" description="Basic and acidic residues" evidence="3">
    <location>
        <begin position="32"/>
        <end position="50"/>
    </location>
</feature>
<feature type="region of interest" description="Disordered" evidence="3">
    <location>
        <begin position="83"/>
        <end position="170"/>
    </location>
</feature>
<dbReference type="EMBL" id="RYYR01000011">
    <property type="protein sequence ID" value="RUL52207.1"/>
    <property type="molecule type" value="Genomic_DNA"/>
</dbReference>
<evidence type="ECO:0000313" key="7">
    <source>
        <dbReference type="Proteomes" id="UP000287910"/>
    </source>
</evidence>
<proteinExistence type="predicted"/>
<evidence type="ECO:0000256" key="2">
    <source>
        <dbReference type="SAM" id="Coils"/>
    </source>
</evidence>
<evidence type="ECO:0000313" key="6">
    <source>
        <dbReference type="EMBL" id="RUL52207.1"/>
    </source>
</evidence>
<dbReference type="Proteomes" id="UP000287910">
    <property type="component" value="Unassembled WGS sequence"/>
</dbReference>
<feature type="compositionally biased region" description="Acidic residues" evidence="3">
    <location>
        <begin position="158"/>
        <end position="170"/>
    </location>
</feature>
<dbReference type="Gene3D" id="2.60.40.1220">
    <property type="match status" value="1"/>
</dbReference>
<evidence type="ECO:0000259" key="5">
    <source>
        <dbReference type="Pfam" id="PF13205"/>
    </source>
</evidence>
<evidence type="ECO:0000256" key="1">
    <source>
        <dbReference type="ARBA" id="ARBA00022729"/>
    </source>
</evidence>
<dbReference type="InterPro" id="IPR014755">
    <property type="entry name" value="Cu-Rt/internalin_Ig-like"/>
</dbReference>
<protein>
    <recommendedName>
        <fullName evidence="5">SbsA Ig-like domain-containing protein</fullName>
    </recommendedName>
</protein>
<evidence type="ECO:0000256" key="4">
    <source>
        <dbReference type="SAM" id="SignalP"/>
    </source>
</evidence>
<dbReference type="Pfam" id="PF13205">
    <property type="entry name" value="Big_5"/>
    <property type="match status" value="1"/>
</dbReference>
<comment type="caution">
    <text evidence="6">The sequence shown here is derived from an EMBL/GenBank/DDBJ whole genome shotgun (WGS) entry which is preliminary data.</text>
</comment>
<feature type="coiled-coil region" evidence="2">
    <location>
        <begin position="184"/>
        <end position="267"/>
    </location>
</feature>
<feature type="compositionally biased region" description="Polar residues" evidence="3">
    <location>
        <begin position="106"/>
        <end position="124"/>
    </location>
</feature>
<feature type="signal peptide" evidence="4">
    <location>
        <begin position="1"/>
        <end position="25"/>
    </location>
</feature>
<gene>
    <name evidence="6" type="ORF">EK386_10170</name>
</gene>
<keyword evidence="1 4" id="KW-0732">Signal</keyword>
<reference evidence="6 7" key="1">
    <citation type="submission" date="2018-12" db="EMBL/GenBank/DDBJ databases">
        <title>Lysinibacillus antri sp. nov., isolated from a cave soil.</title>
        <authorList>
            <person name="Narsing Rao M.P."/>
            <person name="Zhang H."/>
            <person name="Dong Z.-Y."/>
            <person name="Niu X.-K."/>
            <person name="Zhang K."/>
            <person name="Fang B.-Z."/>
            <person name="Kang Y.-Q."/>
            <person name="Xiao M."/>
            <person name="Li W.-J."/>
        </authorList>
    </citation>
    <scope>NUCLEOTIDE SEQUENCE [LARGE SCALE GENOMIC DNA]</scope>
    <source>
        <strain evidence="6 7">SYSU K30002</strain>
    </source>
</reference>
<keyword evidence="2" id="KW-0175">Coiled coil</keyword>
<feature type="compositionally biased region" description="Low complexity" evidence="3">
    <location>
        <begin position="51"/>
        <end position="60"/>
    </location>
</feature>
<name>A0A3S0RVP6_9BACI</name>
<feature type="domain" description="SbsA Ig-like" evidence="5">
    <location>
        <begin position="256"/>
        <end position="344"/>
    </location>
</feature>
<dbReference type="InterPro" id="IPR032812">
    <property type="entry name" value="SbsA_Ig"/>
</dbReference>
<dbReference type="RefSeq" id="WP_126659054.1">
    <property type="nucleotide sequence ID" value="NZ_RYYR01000011.1"/>
</dbReference>
<accession>A0A3S0RVP6</accession>
<dbReference type="AlphaFoldDB" id="A0A3S0RVP6"/>
<sequence length="346" mass="38598">MKKFVLTVAACVAIGGVGSTGSVYAAPKDEVKQENVQQQKEKQQEKKQENQNKGQLNQLKSIDKQLDKIEEKLKFYKDKLPKLETPIDELVEEEVEDVKAEEPASTDETSAPASTDETFNSDQTEALEESDGVKDSEAEKETQTEAPIQEDATQAPEATEDTEEEVEVDVEAELKQFPGYEGKFNALLNRLEAVTKRLDNLSKQGNASEALQERTQRLNSLKSEIETAITSLQSIQNKVKEEVNSDTKAEEKEVEEAVEENKDWTIQFSKGLDISTLSNLDIVVLDDEQNLVETTISYLKETNSVKISSAQPYESGKTYTLYIGNDISSENGLNLKNSVKMPFTIK</sequence>
<feature type="compositionally biased region" description="Acidic residues" evidence="3">
    <location>
        <begin position="86"/>
        <end position="96"/>
    </location>
</feature>